<keyword evidence="4" id="KW-1185">Reference proteome</keyword>
<dbReference type="PANTHER" id="PTHR14096:SF7">
    <property type="entry name" value="APOLIPOPROTEIN L6"/>
    <property type="match status" value="1"/>
</dbReference>
<comment type="similarity">
    <text evidence="1">Belongs to the apolipoprotein L family.</text>
</comment>
<dbReference type="RefSeq" id="XP_060046074.1">
    <property type="nucleotide sequence ID" value="XM_060190091.1"/>
</dbReference>
<evidence type="ECO:0000313" key="5">
    <source>
        <dbReference type="RefSeq" id="XP_060046074.1"/>
    </source>
</evidence>
<feature type="region of interest" description="Disordered" evidence="2">
    <location>
        <begin position="21"/>
        <end position="57"/>
    </location>
</feature>
<sequence>MPEAISCAPIDGTGIAVELWRLPGQQAEDEGEAGASKQRDKEDIPGEEAQKQERDMTAEEKLVLKEFPAWKEQLEAGIQKLQVLADHVDNTHQTLARASLLTSLVAVFSGALGILGLLLGPAATGGSLLLSVASRGLGTAAGATSMLTGMLAHLHTQGVRVLARSLVSSSGQGAPESRGSKASCFLAMGKLACNGGSALWEVRKLVRAFQEVRAHPHLVSGGPGSRQVHRATGSSALVAAYSLGLDLLQGWRQPQEDMELALAEELRAWACRLQQELAELTQLQEHLQKVSLHPPSWASPDTALSSQG</sequence>
<keyword evidence="3" id="KW-0472">Membrane</keyword>
<organism evidence="4 5">
    <name type="scientific">Erinaceus europaeus</name>
    <name type="common">Western European hedgehog</name>
    <dbReference type="NCBI Taxonomy" id="9365"/>
    <lineage>
        <taxon>Eukaryota</taxon>
        <taxon>Metazoa</taxon>
        <taxon>Chordata</taxon>
        <taxon>Craniata</taxon>
        <taxon>Vertebrata</taxon>
        <taxon>Euteleostomi</taxon>
        <taxon>Mammalia</taxon>
        <taxon>Eutheria</taxon>
        <taxon>Laurasiatheria</taxon>
        <taxon>Eulipotyphla</taxon>
        <taxon>Erinaceidae</taxon>
        <taxon>Erinaceinae</taxon>
        <taxon>Erinaceus</taxon>
    </lineage>
</organism>
<evidence type="ECO:0000313" key="4">
    <source>
        <dbReference type="Proteomes" id="UP001652624"/>
    </source>
</evidence>
<dbReference type="PANTHER" id="PTHR14096">
    <property type="entry name" value="APOLIPOPROTEIN L"/>
    <property type="match status" value="1"/>
</dbReference>
<keyword evidence="3" id="KW-0812">Transmembrane</keyword>
<dbReference type="Proteomes" id="UP001652624">
    <property type="component" value="Chromosome 4"/>
</dbReference>
<keyword evidence="3" id="KW-1133">Transmembrane helix</keyword>
<dbReference type="GeneID" id="132538119"/>
<feature type="compositionally biased region" description="Basic and acidic residues" evidence="2">
    <location>
        <begin position="37"/>
        <end position="57"/>
    </location>
</feature>
<dbReference type="Pfam" id="PF05461">
    <property type="entry name" value="ApoL"/>
    <property type="match status" value="1"/>
</dbReference>
<accession>A0ABM3XB71</accession>
<evidence type="ECO:0000256" key="3">
    <source>
        <dbReference type="SAM" id="Phobius"/>
    </source>
</evidence>
<protein>
    <submittedName>
        <fullName evidence="5">Apolipoprotein L6-like isoform X1</fullName>
    </submittedName>
</protein>
<evidence type="ECO:0000256" key="1">
    <source>
        <dbReference type="ARBA" id="ARBA00010090"/>
    </source>
</evidence>
<gene>
    <name evidence="5" type="primary">LOC132538119</name>
</gene>
<evidence type="ECO:0000256" key="2">
    <source>
        <dbReference type="SAM" id="MobiDB-lite"/>
    </source>
</evidence>
<name>A0ABM3XB71_ERIEU</name>
<reference evidence="5" key="1">
    <citation type="submission" date="2025-08" db="UniProtKB">
        <authorList>
            <consortium name="RefSeq"/>
        </authorList>
    </citation>
    <scope>IDENTIFICATION</scope>
</reference>
<proteinExistence type="inferred from homology"/>
<feature type="transmembrane region" description="Helical" evidence="3">
    <location>
        <begin position="132"/>
        <end position="154"/>
    </location>
</feature>
<dbReference type="InterPro" id="IPR008405">
    <property type="entry name" value="ApoL"/>
</dbReference>
<feature type="transmembrane region" description="Helical" evidence="3">
    <location>
        <begin position="100"/>
        <end position="120"/>
    </location>
</feature>